<proteinExistence type="predicted"/>
<feature type="domain" description="Photosynthesis system II assembly factor Ycf48/Hcf136-like" evidence="3">
    <location>
        <begin position="84"/>
        <end position="166"/>
    </location>
</feature>
<gene>
    <name evidence="4" type="ORF">FSO04_19885</name>
</gene>
<dbReference type="Pfam" id="PF14870">
    <property type="entry name" value="PSII_BNR"/>
    <property type="match status" value="2"/>
</dbReference>
<dbReference type="GO" id="GO:0009523">
    <property type="term" value="C:photosystem II"/>
    <property type="evidence" value="ECO:0007669"/>
    <property type="project" value="UniProtKB-KW"/>
</dbReference>
<name>A0A6N6WCK2_9BURK</name>
<evidence type="ECO:0000313" key="4">
    <source>
        <dbReference type="EMBL" id="KAE8758186.1"/>
    </source>
</evidence>
<dbReference type="PANTHER" id="PTHR47199">
    <property type="entry name" value="PHOTOSYSTEM II STABILITY/ASSEMBLY FACTOR HCF136, CHLOROPLASTIC"/>
    <property type="match status" value="1"/>
</dbReference>
<keyword evidence="4" id="KW-0378">Hydrolase</keyword>
<reference evidence="4 5" key="1">
    <citation type="journal article" date="2020" name="Int. J. Syst. Evol. Microbiol.">
        <title>Paraburkholderia madseniana sp. nov., a phenolic acid-degrading bacterium isolated from acidic forest soil.</title>
        <authorList>
            <person name="Wilhelm R.C."/>
            <person name="Murphy S.J.L."/>
            <person name="Feriancek N.M."/>
            <person name="Karasz D.C."/>
            <person name="DeRito C.M."/>
            <person name="Newman J.D."/>
            <person name="Buckley D.H."/>
        </authorList>
    </citation>
    <scope>NUCLEOTIDE SEQUENCE [LARGE SCALE GENOMIC DNA]</scope>
    <source>
        <strain evidence="4 5">RP11</strain>
    </source>
</reference>
<dbReference type="PANTHER" id="PTHR47199:SF2">
    <property type="entry name" value="PHOTOSYSTEM II STABILITY_ASSEMBLY FACTOR HCF136, CHLOROPLASTIC"/>
    <property type="match status" value="1"/>
</dbReference>
<evidence type="ECO:0000313" key="5">
    <source>
        <dbReference type="Proteomes" id="UP000463700"/>
    </source>
</evidence>
<accession>A0A6N6WCK2</accession>
<keyword evidence="2" id="KW-0604">Photosystem II</keyword>
<organism evidence="4 5">
    <name type="scientific">Paraburkholderia madseniana</name>
    <dbReference type="NCBI Taxonomy" id="2599607"/>
    <lineage>
        <taxon>Bacteria</taxon>
        <taxon>Pseudomonadati</taxon>
        <taxon>Pseudomonadota</taxon>
        <taxon>Betaproteobacteria</taxon>
        <taxon>Burkholderiales</taxon>
        <taxon>Burkholderiaceae</taxon>
        <taxon>Paraburkholderia</taxon>
    </lineage>
</organism>
<evidence type="ECO:0000259" key="3">
    <source>
        <dbReference type="Pfam" id="PF14870"/>
    </source>
</evidence>
<dbReference type="RefSeq" id="WP_168435752.1">
    <property type="nucleotide sequence ID" value="NZ_VOSW01000036.1"/>
</dbReference>
<evidence type="ECO:0000256" key="2">
    <source>
        <dbReference type="ARBA" id="ARBA00023276"/>
    </source>
</evidence>
<protein>
    <submittedName>
        <fullName evidence="4">Glycosyl hydrolase</fullName>
    </submittedName>
</protein>
<dbReference type="CDD" id="cd15482">
    <property type="entry name" value="Sialidase_non-viral"/>
    <property type="match status" value="1"/>
</dbReference>
<dbReference type="AlphaFoldDB" id="A0A6N6WCK2"/>
<dbReference type="InterPro" id="IPR028203">
    <property type="entry name" value="PSII_CF48-like_dom"/>
</dbReference>
<dbReference type="Gene3D" id="2.130.10.10">
    <property type="entry name" value="YVTN repeat-like/Quinoprotein amine dehydrogenase"/>
    <property type="match status" value="2"/>
</dbReference>
<dbReference type="GO" id="GO:0016787">
    <property type="term" value="F:hydrolase activity"/>
    <property type="evidence" value="ECO:0007669"/>
    <property type="project" value="UniProtKB-KW"/>
</dbReference>
<dbReference type="SUPFAM" id="SSF110296">
    <property type="entry name" value="Oligoxyloglucan reducing end-specific cellobiohydrolase"/>
    <property type="match status" value="1"/>
</dbReference>
<evidence type="ECO:0000256" key="1">
    <source>
        <dbReference type="ARBA" id="ARBA00022531"/>
    </source>
</evidence>
<comment type="caution">
    <text evidence="4">The sequence shown here is derived from an EMBL/GenBank/DDBJ whole genome shotgun (WGS) entry which is preliminary data.</text>
</comment>
<feature type="domain" description="Photosynthesis system II assembly factor Ycf48/Hcf136-like" evidence="3">
    <location>
        <begin position="198"/>
        <end position="254"/>
    </location>
</feature>
<dbReference type="EMBL" id="VOSW01000036">
    <property type="protein sequence ID" value="KAE8758186.1"/>
    <property type="molecule type" value="Genomic_DNA"/>
</dbReference>
<dbReference type="InterPro" id="IPR015943">
    <property type="entry name" value="WD40/YVTN_repeat-like_dom_sf"/>
</dbReference>
<dbReference type="Proteomes" id="UP000463700">
    <property type="component" value="Unassembled WGS sequence"/>
</dbReference>
<sequence length="346" mass="37548">MNRIFNLLTSALPLVIIGGLLYAGLFIKPQPQGAALARPVFERGDRFYGLAVEQDGRAWVVGSGGKIARTEDSGRSWGIQRSAVDVSLQDVAAWDGRHAVAVGNGGAVIVTDDGGNLWRGVEAPHNKIANKLMRVTALAGGQAWAVGEGGSVLHSTDFGSTWAQVGPEEDIAWNDVSFRGERGWMVGEYGRIRVSNDDGASWHEVKSPTKMSLMSVAFRDAENGVAVGLNGVILVSHDGGKTWTQERFVSPDQSPQTIQTDDRLEAGKVYERGRLEHLLDVIWDGERWVAVGSKGIVVIGSTDASEWKATRLSPDDRNWYTSIARSPTQYYLVGSRVVTTQEMKAL</sequence>
<dbReference type="GO" id="GO:0015979">
    <property type="term" value="P:photosynthesis"/>
    <property type="evidence" value="ECO:0007669"/>
    <property type="project" value="UniProtKB-KW"/>
</dbReference>
<keyword evidence="1" id="KW-0602">Photosynthesis</keyword>